<dbReference type="EMBL" id="CP099424">
    <property type="protein sequence ID" value="USW55002.1"/>
    <property type="molecule type" value="Genomic_DNA"/>
</dbReference>
<evidence type="ECO:0000313" key="2">
    <source>
        <dbReference type="Proteomes" id="UP001056384"/>
    </source>
</evidence>
<organism evidence="1 2">
    <name type="scientific">Septoria linicola</name>
    <dbReference type="NCBI Taxonomy" id="215465"/>
    <lineage>
        <taxon>Eukaryota</taxon>
        <taxon>Fungi</taxon>
        <taxon>Dikarya</taxon>
        <taxon>Ascomycota</taxon>
        <taxon>Pezizomycotina</taxon>
        <taxon>Dothideomycetes</taxon>
        <taxon>Dothideomycetidae</taxon>
        <taxon>Mycosphaerellales</taxon>
        <taxon>Mycosphaerellaceae</taxon>
        <taxon>Septoria</taxon>
    </lineage>
</organism>
<dbReference type="PANTHER" id="PTHR36578:SF2">
    <property type="entry name" value="PA14 DOMAIN-CONTAINING PROTEIN"/>
    <property type="match status" value="1"/>
</dbReference>
<protein>
    <submittedName>
        <fullName evidence="1">Uncharacterized protein</fullName>
    </submittedName>
</protein>
<reference evidence="1" key="1">
    <citation type="submission" date="2022-06" db="EMBL/GenBank/DDBJ databases">
        <title>Complete genome sequences of two strains of the flax pathogen Septoria linicola.</title>
        <authorList>
            <person name="Lapalu N."/>
            <person name="Simon A."/>
            <person name="Demenou B."/>
            <person name="Paumier D."/>
            <person name="Guillot M.-P."/>
            <person name="Gout L."/>
            <person name="Valade R."/>
        </authorList>
    </citation>
    <scope>NUCLEOTIDE SEQUENCE</scope>
    <source>
        <strain evidence="1">SE15195</strain>
    </source>
</reference>
<dbReference type="PANTHER" id="PTHR36578">
    <property type="entry name" value="CHROMOSOME 15, WHOLE GENOME SHOTGUN SEQUENCE"/>
    <property type="match status" value="1"/>
</dbReference>
<gene>
    <name evidence="1" type="ORF">Slin15195_G083210</name>
</gene>
<name>A0A9Q9B016_9PEZI</name>
<evidence type="ECO:0000313" key="1">
    <source>
        <dbReference type="EMBL" id="USW55002.1"/>
    </source>
</evidence>
<dbReference type="Proteomes" id="UP001056384">
    <property type="component" value="Chromosome 7"/>
</dbReference>
<dbReference type="AlphaFoldDB" id="A0A9Q9B016"/>
<accession>A0A9Q9B016</accession>
<proteinExistence type="predicted"/>
<keyword evidence="2" id="KW-1185">Reference proteome</keyword>
<dbReference type="Gene3D" id="2.60.120.260">
    <property type="entry name" value="Galactose-binding domain-like"/>
    <property type="match status" value="1"/>
</dbReference>
<sequence>MGFSVIEGAKYSAKECAKRCTNVKGCQSFNLYYERAPSVAPSDACPNPVSKTVLKCVYYGGPVSERSATNDGQWQRDFRVVVAGSNGYVNKAVSTPKGYQPAVSLGKVTMNVPTKDCAGNPTYLGVKIFQDGPFCADKCAAACTATSDWNRANPHVWQNGKPRTCQMFVTYILYNGTTATGQFCAMYDQSWPTSFATEKGQWRDNGKSWFNMDYSYMFTNTTGGADKPSTCSNSAAPEKPGVCRNGQTWNTSSKSCISFTVCKEPDREYLNTATNTCVTCDVSKEYLDKALEKCVSYPTCNADKQYLDKDKKACADYPKCDTATQYLDKDSKKCVPYTSCSSKEYLDKTAKKCVAYPTCDEQREYLDKEKKACVTYPTCDAATQYLDKDSKTCVSYSTCSSDQYLDMDAKKCVAYPSCDAQKEYLDKDKKQCVSYPTCDDSQYLDKDSKKCVSYSTCTADEYLDKDAKKCVAYPTCDTQKEYLDKDQKQCVSYPTCDDSQYLDKDSKKCIAFPTCDDPQYLDKDSKKCVAFPTCDDSQYLDKDSKKCVGFPTCDDSQYLDKDSKKCVAFPTCDDSQYLDKDSKKCVGFPTCDDSQYLDKDSKKCVAFPTCDDSQYLDKTSHKCVDYPSCDASTQYLDKDSKKCATYPTCNAESEYLDKIKKSCVSYPTCSASQTLNKATKTCETKTCTQKNFVQNAGFEDGSTGSNLSPWVQYGSGTGEISSSLPDTGRQHYVGKLRPGQNGIQLTQRIKGIESGKSYKMRVRYGLGTERNFGGGSCTASIIFRNQGMPGGQYFNSDSFVNSAPGTYQTLEWWVNMPTNEQLNPDGEYIQLGVSCGGRNGLSVDILYDSVLIVDASCSGDLIPQQPSCNSDTQWLDMDKNVCIDYPVCDTAKYEVLNKYSKTCEINKDATCEDLVELSKGSKTFTNSVGSRTFALQCKTAVTGISGISIYNNQGFKECLALCTNTFWPNKCTAVKYAADTRTCSLFSSATAGGSAATDGAFVV</sequence>